<dbReference type="PROSITE" id="PS51671">
    <property type="entry name" value="ACT"/>
    <property type="match status" value="2"/>
</dbReference>
<dbReference type="CDD" id="cd04878">
    <property type="entry name" value="ACT_AHAS"/>
    <property type="match status" value="2"/>
</dbReference>
<dbReference type="InParanoid" id="A0A7J7C3R7"/>
<comment type="pathway">
    <text evidence="1">Amino-acid biosynthesis; L-isoleucine biosynthesis; L-isoleucine from 2-oxobutanoate: step 1/4.</text>
</comment>
<evidence type="ECO:0000259" key="6">
    <source>
        <dbReference type="PROSITE" id="PS51671"/>
    </source>
</evidence>
<name>A0A7J7C3R7_TRIWF</name>
<comment type="similarity">
    <text evidence="3">Belongs to the acetolactate synthase small subunit family.</text>
</comment>
<dbReference type="FunFam" id="3.30.70.1150:FF:000001">
    <property type="entry name" value="Acetolactate synthase small subunit"/>
    <property type="match status" value="2"/>
</dbReference>
<dbReference type="InterPro" id="IPR002912">
    <property type="entry name" value="ACT_dom"/>
</dbReference>
<reference evidence="7 8" key="1">
    <citation type="journal article" date="2020" name="Nat. Commun.">
        <title>Genome of Tripterygium wilfordii and identification of cytochrome P450 involved in triptolide biosynthesis.</title>
        <authorList>
            <person name="Tu L."/>
            <person name="Su P."/>
            <person name="Zhang Z."/>
            <person name="Gao L."/>
            <person name="Wang J."/>
            <person name="Hu T."/>
            <person name="Zhou J."/>
            <person name="Zhang Y."/>
            <person name="Zhao Y."/>
            <person name="Liu Y."/>
            <person name="Song Y."/>
            <person name="Tong Y."/>
            <person name="Lu Y."/>
            <person name="Yang J."/>
            <person name="Xu C."/>
            <person name="Jia M."/>
            <person name="Peters R.J."/>
            <person name="Huang L."/>
            <person name="Gao W."/>
        </authorList>
    </citation>
    <scope>NUCLEOTIDE SEQUENCE [LARGE SCALE GENOMIC DNA]</scope>
    <source>
        <strain evidence="8">cv. XIE 37</strain>
        <tissue evidence="7">Leaf</tissue>
    </source>
</reference>
<comment type="pathway">
    <text evidence="2">Amino-acid biosynthesis; L-valine biosynthesis; L-valine from pyruvate: step 1/4.</text>
</comment>
<dbReference type="InterPro" id="IPR027271">
    <property type="entry name" value="Acetolactate_synth/TF_NikR_C"/>
</dbReference>
<evidence type="ECO:0000256" key="5">
    <source>
        <dbReference type="ARBA" id="ARBA00023304"/>
    </source>
</evidence>
<dbReference type="Pfam" id="PF22629">
    <property type="entry name" value="ACT_AHAS_ss"/>
    <property type="match status" value="2"/>
</dbReference>
<dbReference type="NCBIfam" id="NF008864">
    <property type="entry name" value="PRK11895.1"/>
    <property type="match status" value="2"/>
</dbReference>
<dbReference type="UniPathway" id="UPA00049">
    <property type="reaction ID" value="UER00059"/>
</dbReference>
<protein>
    <submittedName>
        <fullName evidence="7">Acetolactate synthase small subunit 2 chloroplastic-like</fullName>
    </submittedName>
</protein>
<evidence type="ECO:0000256" key="2">
    <source>
        <dbReference type="ARBA" id="ARBA00005025"/>
    </source>
</evidence>
<dbReference type="InterPro" id="IPR004789">
    <property type="entry name" value="Acetalactate_synth_ssu"/>
</dbReference>
<dbReference type="InterPro" id="IPR019455">
    <property type="entry name" value="Acetolactate_synth_ssu_C"/>
</dbReference>
<dbReference type="AlphaFoldDB" id="A0A7J7C3R7"/>
<dbReference type="GO" id="GO:0003984">
    <property type="term" value="F:acetolactate synthase activity"/>
    <property type="evidence" value="ECO:0007669"/>
    <property type="project" value="TreeGrafter"/>
</dbReference>
<dbReference type="Gene3D" id="3.30.70.1150">
    <property type="entry name" value="ACT-like. Chain A, domain 2"/>
    <property type="match status" value="2"/>
</dbReference>
<keyword evidence="4" id="KW-0028">Amino-acid biosynthesis</keyword>
<evidence type="ECO:0000256" key="4">
    <source>
        <dbReference type="ARBA" id="ARBA00022605"/>
    </source>
</evidence>
<dbReference type="GO" id="GO:1990610">
    <property type="term" value="F:acetolactate synthase regulator activity"/>
    <property type="evidence" value="ECO:0007669"/>
    <property type="project" value="InterPro"/>
</dbReference>
<dbReference type="GO" id="GO:0009097">
    <property type="term" value="P:isoleucine biosynthetic process"/>
    <property type="evidence" value="ECO:0007669"/>
    <property type="project" value="UniProtKB-UniPathway"/>
</dbReference>
<evidence type="ECO:0000256" key="3">
    <source>
        <dbReference type="ARBA" id="ARBA00006341"/>
    </source>
</evidence>
<dbReference type="NCBIfam" id="TIGR00119">
    <property type="entry name" value="acolac_sm"/>
    <property type="match status" value="2"/>
</dbReference>
<keyword evidence="5" id="KW-0100">Branched-chain amino acid biosynthesis</keyword>
<dbReference type="GO" id="GO:0005829">
    <property type="term" value="C:cytosol"/>
    <property type="evidence" value="ECO:0007669"/>
    <property type="project" value="TreeGrafter"/>
</dbReference>
<dbReference type="UniPathway" id="UPA00047">
    <property type="reaction ID" value="UER00055"/>
</dbReference>
<feature type="domain" description="ACT" evidence="6">
    <location>
        <begin position="88"/>
        <end position="160"/>
    </location>
</feature>
<dbReference type="Gene3D" id="3.30.70.260">
    <property type="match status" value="2"/>
</dbReference>
<dbReference type="InterPro" id="IPR039557">
    <property type="entry name" value="AHAS_ACT"/>
</dbReference>
<dbReference type="GO" id="GO:0005777">
    <property type="term" value="C:peroxisome"/>
    <property type="evidence" value="ECO:0007669"/>
    <property type="project" value="UniProtKB-ARBA"/>
</dbReference>
<sequence length="489" mass="53609">MATMSSIQYAPVRTLKLCSSSQSSRNLGLFRQTIDSPPKGSGLRVSKSTNHVHKKLGVSASSTVDQKISENGVFPVPANSRSKVRRHTISVFVGDESGMINRIAGVFARRGYNIETLAVGLNKDKALFTIVVSGTEKVLQQVMEQLQKLVNVLQVEDLSNEPQVERELMLIKVNADPEDRAEIMWLVDIFRAKIVDISEHSLTIEVTGDPGKMAAVQRNLSKFGIKEIARTGKIALRREKMGASAPFWRFSADTYPDLGEKRQEVASAVATRGAVISETDMSVGGDVYPVELSSDLTFNQVLDAHWGVLDDEDTSGLRSHTLSMLVNDAPGVLNIVTGVLSRRGYNIQSLAVGHAEAEGISRITTVVPATDESISKLVQQLYKLIDLHEVRDLTHVPFAERELMLVKIAVNATARRDVLDIASIFRAKAVDVSDHTITLELTGDLSKMVALQRLLEPYGICEVARTGRVALARESGVDSKYLRGYSFPL</sequence>
<dbReference type="InterPro" id="IPR045865">
    <property type="entry name" value="ACT-like_dom_sf"/>
</dbReference>
<dbReference type="FunCoup" id="A0A7J7C3R7">
    <property type="interactions" value="1650"/>
</dbReference>
<feature type="domain" description="ACT" evidence="6">
    <location>
        <begin position="321"/>
        <end position="395"/>
    </location>
</feature>
<dbReference type="OrthoDB" id="2013116at2759"/>
<dbReference type="PANTHER" id="PTHR30239">
    <property type="entry name" value="ACETOLACTATE SYNTHASE SMALL SUBUNIT"/>
    <property type="match status" value="1"/>
</dbReference>
<dbReference type="GO" id="GO:0009099">
    <property type="term" value="P:L-valine biosynthetic process"/>
    <property type="evidence" value="ECO:0007669"/>
    <property type="project" value="UniProtKB-UniPathway"/>
</dbReference>
<evidence type="ECO:0000313" key="7">
    <source>
        <dbReference type="EMBL" id="KAF5728762.1"/>
    </source>
</evidence>
<accession>A0A7J7C3R7</accession>
<evidence type="ECO:0000256" key="1">
    <source>
        <dbReference type="ARBA" id="ARBA00004974"/>
    </source>
</evidence>
<dbReference type="FunFam" id="3.30.70.260:FF:000001">
    <property type="entry name" value="Acetolactate synthase, small subunit"/>
    <property type="match status" value="2"/>
</dbReference>
<dbReference type="SUPFAM" id="SSF55021">
    <property type="entry name" value="ACT-like"/>
    <property type="match status" value="4"/>
</dbReference>
<gene>
    <name evidence="7" type="ORF">HS088_TW21G00914</name>
</gene>
<evidence type="ECO:0000313" key="8">
    <source>
        <dbReference type="Proteomes" id="UP000593562"/>
    </source>
</evidence>
<dbReference type="EMBL" id="JAAARO010000021">
    <property type="protein sequence ID" value="KAF5728762.1"/>
    <property type="molecule type" value="Genomic_DNA"/>
</dbReference>
<organism evidence="7 8">
    <name type="scientific">Tripterygium wilfordii</name>
    <name type="common">Thunder God vine</name>
    <dbReference type="NCBI Taxonomy" id="458696"/>
    <lineage>
        <taxon>Eukaryota</taxon>
        <taxon>Viridiplantae</taxon>
        <taxon>Streptophyta</taxon>
        <taxon>Embryophyta</taxon>
        <taxon>Tracheophyta</taxon>
        <taxon>Spermatophyta</taxon>
        <taxon>Magnoliopsida</taxon>
        <taxon>eudicotyledons</taxon>
        <taxon>Gunneridae</taxon>
        <taxon>Pentapetalae</taxon>
        <taxon>rosids</taxon>
        <taxon>fabids</taxon>
        <taxon>Celastrales</taxon>
        <taxon>Celastraceae</taxon>
        <taxon>Tripterygium</taxon>
    </lineage>
</organism>
<dbReference type="Pfam" id="PF10369">
    <property type="entry name" value="ALS_ss_C"/>
    <property type="match status" value="2"/>
</dbReference>
<proteinExistence type="inferred from homology"/>
<comment type="caution">
    <text evidence="7">The sequence shown here is derived from an EMBL/GenBank/DDBJ whole genome shotgun (WGS) entry which is preliminary data.</text>
</comment>
<dbReference type="PANTHER" id="PTHR30239:SF0">
    <property type="entry name" value="ACETOLACTATE SYNTHASE SMALL SUBUNIT 1, CHLOROPLASTIC"/>
    <property type="match status" value="1"/>
</dbReference>
<dbReference type="Proteomes" id="UP000593562">
    <property type="component" value="Unassembled WGS sequence"/>
</dbReference>
<dbReference type="InterPro" id="IPR054480">
    <property type="entry name" value="AHAS_small-like_ACT"/>
</dbReference>
<keyword evidence="8" id="KW-1185">Reference proteome</keyword>